<dbReference type="SMART" id="SM00304">
    <property type="entry name" value="HAMP"/>
    <property type="match status" value="1"/>
</dbReference>
<evidence type="ECO:0000256" key="1">
    <source>
        <dbReference type="ARBA" id="ARBA00000085"/>
    </source>
</evidence>
<evidence type="ECO:0000259" key="17">
    <source>
        <dbReference type="PROSITE" id="PS50885"/>
    </source>
</evidence>
<name>A0A916JB69_9BACT</name>
<evidence type="ECO:0000256" key="4">
    <source>
        <dbReference type="ARBA" id="ARBA00012438"/>
    </source>
</evidence>
<comment type="caution">
    <text evidence="18">The sequence shown here is derived from an EMBL/GenBank/DDBJ whole genome shotgun (WGS) entry which is preliminary data.</text>
</comment>
<dbReference type="PROSITE" id="PS50109">
    <property type="entry name" value="HIS_KIN"/>
    <property type="match status" value="1"/>
</dbReference>
<evidence type="ECO:0000256" key="14">
    <source>
        <dbReference type="ARBA" id="ARBA00023136"/>
    </source>
</evidence>
<feature type="domain" description="HAMP" evidence="17">
    <location>
        <begin position="166"/>
        <end position="218"/>
    </location>
</feature>
<dbReference type="Pfam" id="PF02518">
    <property type="entry name" value="HATPase_c"/>
    <property type="match status" value="1"/>
</dbReference>
<dbReference type="Pfam" id="PF00672">
    <property type="entry name" value="HAMP"/>
    <property type="match status" value="1"/>
</dbReference>
<dbReference type="InterPro" id="IPR005467">
    <property type="entry name" value="His_kinase_dom"/>
</dbReference>
<dbReference type="PANTHER" id="PTHR42878:SF7">
    <property type="entry name" value="SENSOR HISTIDINE KINASE GLRK"/>
    <property type="match status" value="1"/>
</dbReference>
<dbReference type="RefSeq" id="WP_215237704.1">
    <property type="nucleotide sequence ID" value="NZ_CAJRAF010000001.1"/>
</dbReference>
<keyword evidence="9" id="KW-0547">Nucleotide-binding</keyword>
<dbReference type="GO" id="GO:0006355">
    <property type="term" value="P:regulation of DNA-templated transcription"/>
    <property type="evidence" value="ECO:0007669"/>
    <property type="project" value="InterPro"/>
</dbReference>
<dbReference type="InterPro" id="IPR000014">
    <property type="entry name" value="PAS"/>
</dbReference>
<keyword evidence="7 18" id="KW-0808">Transferase</keyword>
<evidence type="ECO:0000259" key="15">
    <source>
        <dbReference type="PROSITE" id="PS50109"/>
    </source>
</evidence>
<evidence type="ECO:0000256" key="2">
    <source>
        <dbReference type="ARBA" id="ARBA00004141"/>
    </source>
</evidence>
<dbReference type="InterPro" id="IPR013767">
    <property type="entry name" value="PAS_fold"/>
</dbReference>
<dbReference type="InterPro" id="IPR050351">
    <property type="entry name" value="BphY/WalK/GraS-like"/>
</dbReference>
<protein>
    <recommendedName>
        <fullName evidence="4">histidine kinase</fullName>
        <ecNumber evidence="4">2.7.13.3</ecNumber>
    </recommendedName>
</protein>
<dbReference type="InterPro" id="IPR003660">
    <property type="entry name" value="HAMP_dom"/>
</dbReference>
<feature type="domain" description="PAS" evidence="16">
    <location>
        <begin position="227"/>
        <end position="272"/>
    </location>
</feature>
<keyword evidence="8" id="KW-0812">Transmembrane</keyword>
<keyword evidence="12" id="KW-1133">Transmembrane helix</keyword>
<evidence type="ECO:0000256" key="8">
    <source>
        <dbReference type="ARBA" id="ARBA00022692"/>
    </source>
</evidence>
<dbReference type="EC" id="2.7.13.3" evidence="4"/>
<dbReference type="AlphaFoldDB" id="A0A916JB69"/>
<dbReference type="PROSITE" id="PS50885">
    <property type="entry name" value="HAMP"/>
    <property type="match status" value="1"/>
</dbReference>
<evidence type="ECO:0000256" key="11">
    <source>
        <dbReference type="ARBA" id="ARBA00022840"/>
    </source>
</evidence>
<dbReference type="Gene3D" id="3.30.450.20">
    <property type="entry name" value="PAS domain"/>
    <property type="match status" value="1"/>
</dbReference>
<dbReference type="CDD" id="cd00075">
    <property type="entry name" value="HATPase"/>
    <property type="match status" value="1"/>
</dbReference>
<dbReference type="SUPFAM" id="SSF55785">
    <property type="entry name" value="PYP-like sensor domain (PAS domain)"/>
    <property type="match status" value="1"/>
</dbReference>
<dbReference type="SMART" id="SM00091">
    <property type="entry name" value="PAS"/>
    <property type="match status" value="1"/>
</dbReference>
<dbReference type="EMBL" id="CAJRAF010000001">
    <property type="protein sequence ID" value="CAG4992644.1"/>
    <property type="molecule type" value="Genomic_DNA"/>
</dbReference>
<evidence type="ECO:0000259" key="16">
    <source>
        <dbReference type="PROSITE" id="PS50112"/>
    </source>
</evidence>
<keyword evidence="10" id="KW-0418">Kinase</keyword>
<dbReference type="CDD" id="cd06225">
    <property type="entry name" value="HAMP"/>
    <property type="match status" value="1"/>
</dbReference>
<dbReference type="CDD" id="cd00082">
    <property type="entry name" value="HisKA"/>
    <property type="match status" value="1"/>
</dbReference>
<evidence type="ECO:0000256" key="5">
    <source>
        <dbReference type="ARBA" id="ARBA00022475"/>
    </source>
</evidence>
<evidence type="ECO:0000256" key="12">
    <source>
        <dbReference type="ARBA" id="ARBA00022989"/>
    </source>
</evidence>
<dbReference type="GO" id="GO:0005886">
    <property type="term" value="C:plasma membrane"/>
    <property type="evidence" value="ECO:0007669"/>
    <property type="project" value="UniProtKB-SubCell"/>
</dbReference>
<comment type="catalytic activity">
    <reaction evidence="1">
        <text>ATP + protein L-histidine = ADP + protein N-phospho-L-histidine.</text>
        <dbReference type="EC" id="2.7.13.3"/>
    </reaction>
</comment>
<evidence type="ECO:0000256" key="9">
    <source>
        <dbReference type="ARBA" id="ARBA00022741"/>
    </source>
</evidence>
<dbReference type="CDD" id="cd00130">
    <property type="entry name" value="PAS"/>
    <property type="match status" value="1"/>
</dbReference>
<dbReference type="SMART" id="SM00387">
    <property type="entry name" value="HATPase_c"/>
    <property type="match status" value="1"/>
</dbReference>
<keyword evidence="6" id="KW-0597">Phosphoprotein</keyword>
<dbReference type="PANTHER" id="PTHR42878">
    <property type="entry name" value="TWO-COMPONENT HISTIDINE KINASE"/>
    <property type="match status" value="1"/>
</dbReference>
<dbReference type="Gene3D" id="6.10.340.10">
    <property type="match status" value="1"/>
</dbReference>
<keyword evidence="5" id="KW-1003">Cell membrane</keyword>
<evidence type="ECO:0000256" key="6">
    <source>
        <dbReference type="ARBA" id="ARBA00022553"/>
    </source>
</evidence>
<dbReference type="GO" id="GO:0005524">
    <property type="term" value="F:ATP binding"/>
    <property type="evidence" value="ECO:0007669"/>
    <property type="project" value="UniProtKB-KW"/>
</dbReference>
<dbReference type="InterPro" id="IPR035965">
    <property type="entry name" value="PAS-like_dom_sf"/>
</dbReference>
<dbReference type="InterPro" id="IPR003594">
    <property type="entry name" value="HATPase_dom"/>
</dbReference>
<dbReference type="GO" id="GO:0000155">
    <property type="term" value="F:phosphorelay sensor kinase activity"/>
    <property type="evidence" value="ECO:0007669"/>
    <property type="project" value="InterPro"/>
</dbReference>
<dbReference type="Pfam" id="PF00512">
    <property type="entry name" value="HisKA"/>
    <property type="match status" value="1"/>
</dbReference>
<sequence length="576" mass="64719">MNIKTKLRLGIGLLFLMILLLSTVGIRNVNSLKNDTENILADNYNTLEYCQNMIAALDVMQQKQNGLPAFEKNLRLQTKNVTEPGEGQATAHISQRLGQLRSNPGDPNLHLSIRRDIAQIMEQNMKAIERKSDIATQTAKTANTWIMISSTLCFLFGMTLLVNLPGNIANPIRELTASIREIASKNYSQRVYYRGRNEFGELADSFNTMAEKLEEYNKSNLSKILFEKIRIETLINNMHEPVIGLDENKVVLFINNEALKISGLRPDDIVGRPAEEIALGNDLIRSLVSDLSETESQGTLSTVPLKIYADNKESYFEKEIVNITIKPTGEREKRLIGHVIILKNITPFKELDFAKTNFIATVSHELKTPISSIKMSLLLLENQNTGHVNPEQRQLIESIKEDSNRLLKITGELLNMSQVETGNIQLNIQQASPEEILEYALEAVKVQAEQKQIDLQIDLEEDLPAIKADSEKTAWVLINFLTNAIRYSRQSGQIYITIRHHENGVQFAVKDEGQGIDSRYRAKIFNRYFQVPGSAKTGTGLGLAISKEFIEAQGGHIGVNSEIGMGSTFFFDLLRS</sequence>
<evidence type="ECO:0000256" key="3">
    <source>
        <dbReference type="ARBA" id="ARBA00004236"/>
    </source>
</evidence>
<feature type="domain" description="Histidine kinase" evidence="15">
    <location>
        <begin position="361"/>
        <end position="576"/>
    </location>
</feature>
<dbReference type="Pfam" id="PF00989">
    <property type="entry name" value="PAS"/>
    <property type="match status" value="1"/>
</dbReference>
<dbReference type="SUPFAM" id="SSF158472">
    <property type="entry name" value="HAMP domain-like"/>
    <property type="match status" value="1"/>
</dbReference>
<evidence type="ECO:0000313" key="18">
    <source>
        <dbReference type="EMBL" id="CAG4992644.1"/>
    </source>
</evidence>
<proteinExistence type="predicted"/>
<evidence type="ECO:0000256" key="7">
    <source>
        <dbReference type="ARBA" id="ARBA00022679"/>
    </source>
</evidence>
<evidence type="ECO:0000256" key="10">
    <source>
        <dbReference type="ARBA" id="ARBA00022777"/>
    </source>
</evidence>
<dbReference type="SUPFAM" id="SSF55874">
    <property type="entry name" value="ATPase domain of HSP90 chaperone/DNA topoisomerase II/histidine kinase"/>
    <property type="match status" value="1"/>
</dbReference>
<dbReference type="SUPFAM" id="SSF47384">
    <property type="entry name" value="Homodimeric domain of signal transducing histidine kinase"/>
    <property type="match status" value="1"/>
</dbReference>
<dbReference type="FunFam" id="3.30.565.10:FF:000023">
    <property type="entry name" value="PAS domain-containing sensor histidine kinase"/>
    <property type="match status" value="1"/>
</dbReference>
<dbReference type="InterPro" id="IPR004358">
    <property type="entry name" value="Sig_transdc_His_kin-like_C"/>
</dbReference>
<dbReference type="GO" id="GO:0030295">
    <property type="term" value="F:protein kinase activator activity"/>
    <property type="evidence" value="ECO:0007669"/>
    <property type="project" value="TreeGrafter"/>
</dbReference>
<dbReference type="PROSITE" id="PS50112">
    <property type="entry name" value="PAS"/>
    <property type="match status" value="1"/>
</dbReference>
<dbReference type="InterPro" id="IPR036890">
    <property type="entry name" value="HATPase_C_sf"/>
</dbReference>
<evidence type="ECO:0000256" key="13">
    <source>
        <dbReference type="ARBA" id="ARBA00023012"/>
    </source>
</evidence>
<keyword evidence="11" id="KW-0067">ATP-binding</keyword>
<keyword evidence="19" id="KW-1185">Reference proteome</keyword>
<accession>A0A916JB69</accession>
<dbReference type="InterPro" id="IPR003661">
    <property type="entry name" value="HisK_dim/P_dom"/>
</dbReference>
<evidence type="ECO:0000313" key="19">
    <source>
        <dbReference type="Proteomes" id="UP000680038"/>
    </source>
</evidence>
<dbReference type="Proteomes" id="UP000680038">
    <property type="component" value="Unassembled WGS sequence"/>
</dbReference>
<dbReference type="PRINTS" id="PR00344">
    <property type="entry name" value="BCTRLSENSOR"/>
</dbReference>
<dbReference type="GO" id="GO:0000156">
    <property type="term" value="F:phosphorelay response regulator activity"/>
    <property type="evidence" value="ECO:0007669"/>
    <property type="project" value="TreeGrafter"/>
</dbReference>
<keyword evidence="14" id="KW-0472">Membrane</keyword>
<reference evidence="18" key="1">
    <citation type="submission" date="2021-04" db="EMBL/GenBank/DDBJ databases">
        <authorList>
            <person name="Rodrigo-Torres L."/>
            <person name="Arahal R. D."/>
            <person name="Lucena T."/>
        </authorList>
    </citation>
    <scope>NUCLEOTIDE SEQUENCE</scope>
    <source>
        <strain evidence="18">CECT 9275</strain>
    </source>
</reference>
<dbReference type="Gene3D" id="3.30.565.10">
    <property type="entry name" value="Histidine kinase-like ATPase, C-terminal domain"/>
    <property type="match status" value="1"/>
</dbReference>
<organism evidence="18 19">
    <name type="scientific">Dyadobacter helix</name>
    <dbReference type="NCBI Taxonomy" id="2822344"/>
    <lineage>
        <taxon>Bacteria</taxon>
        <taxon>Pseudomonadati</taxon>
        <taxon>Bacteroidota</taxon>
        <taxon>Cytophagia</taxon>
        <taxon>Cytophagales</taxon>
        <taxon>Spirosomataceae</taxon>
        <taxon>Dyadobacter</taxon>
    </lineage>
</organism>
<comment type="subcellular location">
    <subcellularLocation>
        <location evidence="3">Cell membrane</location>
    </subcellularLocation>
    <subcellularLocation>
        <location evidence="2">Membrane</location>
        <topology evidence="2">Multi-pass membrane protein</topology>
    </subcellularLocation>
</comment>
<keyword evidence="13" id="KW-0902">Two-component regulatory system</keyword>
<gene>
    <name evidence="18" type="primary">kinB</name>
    <name evidence="18" type="ORF">DYBT9275_01004</name>
</gene>
<dbReference type="GO" id="GO:0007234">
    <property type="term" value="P:osmosensory signaling via phosphorelay pathway"/>
    <property type="evidence" value="ECO:0007669"/>
    <property type="project" value="TreeGrafter"/>
</dbReference>
<dbReference type="Gene3D" id="1.10.287.130">
    <property type="match status" value="1"/>
</dbReference>
<dbReference type="InterPro" id="IPR036097">
    <property type="entry name" value="HisK_dim/P_sf"/>
</dbReference>
<dbReference type="SMART" id="SM00388">
    <property type="entry name" value="HisKA"/>
    <property type="match status" value="1"/>
</dbReference>